<keyword evidence="2" id="KW-1185">Reference proteome</keyword>
<accession>A0A0R1KCW9</accession>
<gene>
    <name evidence="1" type="ORF">FC78_GL000489</name>
</gene>
<evidence type="ECO:0000313" key="2">
    <source>
        <dbReference type="Proteomes" id="UP000051515"/>
    </source>
</evidence>
<dbReference type="InterPro" id="IPR053739">
    <property type="entry name" value="Bact_Immunity_Domain_sf"/>
</dbReference>
<dbReference type="GO" id="GO:0030153">
    <property type="term" value="P:bacteriocin immunity"/>
    <property type="evidence" value="ECO:0007669"/>
    <property type="project" value="InterPro"/>
</dbReference>
<protein>
    <recommendedName>
        <fullName evidence="3">Bacteriocin immunity protein</fullName>
    </recommendedName>
</protein>
<dbReference type="Pfam" id="PF08951">
    <property type="entry name" value="EntA_Immun"/>
    <property type="match status" value="1"/>
</dbReference>
<name>A0A0R1KCW9_9LACO</name>
<dbReference type="Gene3D" id="1.20.1440.140">
    <property type="match status" value="1"/>
</dbReference>
<proteinExistence type="predicted"/>
<sequence>MTKQMAKLTWFAGGKDRGDEAIAIIDDLLNNLNTDANRQPLQEVLIEFKDELEKRESAVPYILSRMNISISNALHKNKISLTEEQQSKLQKLTQLSNIRYGY</sequence>
<comment type="caution">
    <text evidence="1">The sequence shown here is derived from an EMBL/GenBank/DDBJ whole genome shotgun (WGS) entry which is preliminary data.</text>
</comment>
<dbReference type="STRING" id="1423788.FC78_GL000489"/>
<evidence type="ECO:0008006" key="3">
    <source>
        <dbReference type="Google" id="ProtNLM"/>
    </source>
</evidence>
<evidence type="ECO:0000313" key="1">
    <source>
        <dbReference type="EMBL" id="KRK81439.1"/>
    </source>
</evidence>
<dbReference type="PATRIC" id="fig|1423788.3.peg.502"/>
<dbReference type="InterPro" id="IPR015046">
    <property type="entry name" value="LciA_Immunity-like"/>
</dbReference>
<dbReference type="Proteomes" id="UP000051515">
    <property type="component" value="Unassembled WGS sequence"/>
</dbReference>
<dbReference type="AlphaFoldDB" id="A0A0R1KCW9"/>
<reference evidence="1 2" key="1">
    <citation type="journal article" date="2015" name="Genome Announc.">
        <title>Expanding the biotechnology potential of lactobacilli through comparative genomics of 213 strains and associated genera.</title>
        <authorList>
            <person name="Sun Z."/>
            <person name="Harris H.M."/>
            <person name="McCann A."/>
            <person name="Guo C."/>
            <person name="Argimon S."/>
            <person name="Zhang W."/>
            <person name="Yang X."/>
            <person name="Jeffery I.B."/>
            <person name="Cooney J.C."/>
            <person name="Kagawa T.F."/>
            <person name="Liu W."/>
            <person name="Song Y."/>
            <person name="Salvetti E."/>
            <person name="Wrobel A."/>
            <person name="Rasinkangas P."/>
            <person name="Parkhill J."/>
            <person name="Rea M.C."/>
            <person name="O'Sullivan O."/>
            <person name="Ritari J."/>
            <person name="Douillard F.P."/>
            <person name="Paul Ross R."/>
            <person name="Yang R."/>
            <person name="Briner A.E."/>
            <person name="Felis G.E."/>
            <person name="de Vos W.M."/>
            <person name="Barrangou R."/>
            <person name="Klaenhammer T.R."/>
            <person name="Caufield P.W."/>
            <person name="Cui Y."/>
            <person name="Zhang H."/>
            <person name="O'Toole P.W."/>
        </authorList>
    </citation>
    <scope>NUCLEOTIDE SEQUENCE [LARGE SCALE GENOMIC DNA]</scope>
    <source>
        <strain evidence="1 2">DSM 19674</strain>
    </source>
</reference>
<dbReference type="EMBL" id="AZDY01000042">
    <property type="protein sequence ID" value="KRK81439.1"/>
    <property type="molecule type" value="Genomic_DNA"/>
</dbReference>
<organism evidence="1 2">
    <name type="scientific">Companilactobacillus bobalius DSM 19674</name>
    <dbReference type="NCBI Taxonomy" id="1423788"/>
    <lineage>
        <taxon>Bacteria</taxon>
        <taxon>Bacillati</taxon>
        <taxon>Bacillota</taxon>
        <taxon>Bacilli</taxon>
        <taxon>Lactobacillales</taxon>
        <taxon>Lactobacillaceae</taxon>
        <taxon>Companilactobacillus</taxon>
        <taxon>Companilactobacillus bobalius</taxon>
    </lineage>
</organism>